<dbReference type="Gene3D" id="2.60.120.260">
    <property type="entry name" value="Galactose-binding domain-like"/>
    <property type="match status" value="1"/>
</dbReference>
<gene>
    <name evidence="2" type="ORF">Aco04nite_03950</name>
</gene>
<name>A0A919VKP5_9ACTN</name>
<proteinExistence type="predicted"/>
<dbReference type="AlphaFoldDB" id="A0A919VKP5"/>
<dbReference type="SUPFAM" id="SSF49785">
    <property type="entry name" value="Galactose-binding domain-like"/>
    <property type="match status" value="1"/>
</dbReference>
<comment type="caution">
    <text evidence="2">The sequence shown here is derived from an EMBL/GenBank/DDBJ whole genome shotgun (WGS) entry which is preliminary data.</text>
</comment>
<dbReference type="InterPro" id="IPR000421">
    <property type="entry name" value="FA58C"/>
</dbReference>
<dbReference type="PROSITE" id="PS50022">
    <property type="entry name" value="FA58C_3"/>
    <property type="match status" value="1"/>
</dbReference>
<dbReference type="SUPFAM" id="SSF51126">
    <property type="entry name" value="Pectin lyase-like"/>
    <property type="match status" value="1"/>
</dbReference>
<reference evidence="2" key="1">
    <citation type="submission" date="2021-03" db="EMBL/GenBank/DDBJ databases">
        <title>Whole genome shotgun sequence of Actinoplanes consettensis NBRC 14913.</title>
        <authorList>
            <person name="Komaki H."/>
            <person name="Tamura T."/>
        </authorList>
    </citation>
    <scope>NUCLEOTIDE SEQUENCE</scope>
    <source>
        <strain evidence="2">NBRC 14913</strain>
    </source>
</reference>
<evidence type="ECO:0000313" key="3">
    <source>
        <dbReference type="Proteomes" id="UP000680865"/>
    </source>
</evidence>
<dbReference type="InterPro" id="IPR059186">
    <property type="entry name" value="SACTE_4363"/>
</dbReference>
<evidence type="ECO:0000313" key="2">
    <source>
        <dbReference type="EMBL" id="GIM66912.1"/>
    </source>
</evidence>
<feature type="domain" description="F5/8 type C" evidence="1">
    <location>
        <begin position="33"/>
        <end position="170"/>
    </location>
</feature>
<keyword evidence="3" id="KW-1185">Reference proteome</keyword>
<evidence type="ECO:0000259" key="1">
    <source>
        <dbReference type="PROSITE" id="PS50022"/>
    </source>
</evidence>
<protein>
    <recommendedName>
        <fullName evidence="1">F5/8 type C domain-containing protein</fullName>
    </recommendedName>
</protein>
<accession>A0A919VKP5</accession>
<dbReference type="RefSeq" id="WP_212995474.1">
    <property type="nucleotide sequence ID" value="NZ_BAAATW010000009.1"/>
</dbReference>
<dbReference type="InterPro" id="IPR008979">
    <property type="entry name" value="Galactose-bd-like_sf"/>
</dbReference>
<dbReference type="InterPro" id="IPR011050">
    <property type="entry name" value="Pectin_lyase_fold/virulence"/>
</dbReference>
<organism evidence="2 3">
    <name type="scientific">Winogradskya consettensis</name>
    <dbReference type="NCBI Taxonomy" id="113560"/>
    <lineage>
        <taxon>Bacteria</taxon>
        <taxon>Bacillati</taxon>
        <taxon>Actinomycetota</taxon>
        <taxon>Actinomycetes</taxon>
        <taxon>Micromonosporales</taxon>
        <taxon>Micromonosporaceae</taxon>
        <taxon>Winogradskya</taxon>
    </lineage>
</organism>
<sequence>MTVPTTIPRPRRRWRLGAAGGLVVAVVAAFGAMTTLSAHAAETLLSQGKPTTASSFENEGAFPAAAATDGNTGTRWASAFVDPSWLQVDLGTSSAINRVELNWEAAYATSFKIQTSANGSTWSDATAAISGQAGVQSVTVNATARYVRMYGTSRATAYGYSLWEFKVFGGTATDPTTPPPTGPTVPPGGSLGANVIVFDPSQSAASIQSQADTIFRQQESNQFGTQRYVLAFKPGTYNGLNIQVGFYTSVLGLGQNPQDTRINGDITVDAGWFQGNATQNFWRSVENLSLYPVSGADRWAVSQAAPFRRMDIHGDLNLAPAGYGWASGGYIADSRISGSEQQYSQQQWFTRNSTIGSSLNAVWNQTFVGVQGAPATSFPNPPYTTIGTAPVIREKPYLFQAGGAYQVFVPNLQTNASGVTWANGNTPGTALPLTQFYVAKPGDSAATINQALAQGLNLLFQPGVYHVNQTINVTRANTVVLGLGYATIIPDGGVTPMQVADVDGVKIAGLLFDAGTTNSANLLVIGPNGSSANHGANPTTVQDVFFRIGGSIAGKATNSLLVNSNNTIIDHIWAWRADHGNAGTYGWTINTADSGLIVNGQNVTAYGLFVEHYQKYEVQWNGNGGRTYFLQNEQPYDPPNNATWRSGANGYAAYKVADSVTSHEAWAMGSYCYFNVNPAVHSDRGFEVPVNSGVKLHNVFTVSLGGQGVIDHVVNNTGGPAQGTDTVPVNVVNFP</sequence>
<dbReference type="CDD" id="cd23669">
    <property type="entry name" value="GH55_SacteLam55A-like"/>
    <property type="match status" value="1"/>
</dbReference>
<dbReference type="EMBL" id="BOQP01000003">
    <property type="protein sequence ID" value="GIM66912.1"/>
    <property type="molecule type" value="Genomic_DNA"/>
</dbReference>
<dbReference type="Proteomes" id="UP000680865">
    <property type="component" value="Unassembled WGS sequence"/>
</dbReference>
<dbReference type="Pfam" id="PF00754">
    <property type="entry name" value="F5_F8_type_C"/>
    <property type="match status" value="1"/>
</dbReference>